<feature type="compositionally biased region" description="Pro residues" evidence="1">
    <location>
        <begin position="1"/>
        <end position="19"/>
    </location>
</feature>
<evidence type="ECO:0000313" key="5">
    <source>
        <dbReference type="Proteomes" id="UP000222788"/>
    </source>
</evidence>
<feature type="region of interest" description="Disordered" evidence="1">
    <location>
        <begin position="176"/>
        <end position="443"/>
    </location>
</feature>
<dbReference type="GO" id="GO:0000978">
    <property type="term" value="F:RNA polymerase II cis-regulatory region sequence-specific DNA binding"/>
    <property type="evidence" value="ECO:0007669"/>
    <property type="project" value="TreeGrafter"/>
</dbReference>
<keyword evidence="5" id="KW-1185">Reference proteome</keyword>
<dbReference type="Proteomes" id="UP000222788">
    <property type="component" value="Unassembled WGS sequence"/>
</dbReference>
<feature type="domain" description="Myb-like" evidence="2">
    <location>
        <begin position="64"/>
        <end position="113"/>
    </location>
</feature>
<reference evidence="4 5" key="1">
    <citation type="journal article" date="2013" name="Fungal Biol.">
        <title>Analysis of microsatellite markers in the genome of the plant pathogen Ceratocystis fimbriata.</title>
        <authorList>
            <person name="Simpson M.C."/>
            <person name="Wilken P.M."/>
            <person name="Coetzee M.P."/>
            <person name="Wingfield M.J."/>
            <person name="Wingfield B.D."/>
        </authorList>
    </citation>
    <scope>NUCLEOTIDE SEQUENCE [LARGE SCALE GENOMIC DNA]</scope>
    <source>
        <strain evidence="4 5">CBS 114723</strain>
    </source>
</reference>
<dbReference type="InterPro" id="IPR017930">
    <property type="entry name" value="Myb_dom"/>
</dbReference>
<dbReference type="PANTHER" id="PTHR45614">
    <property type="entry name" value="MYB PROTEIN-RELATED"/>
    <property type="match status" value="1"/>
</dbReference>
<evidence type="ECO:0000256" key="1">
    <source>
        <dbReference type="SAM" id="MobiDB-lite"/>
    </source>
</evidence>
<dbReference type="AlphaFoldDB" id="A0A2C5X930"/>
<dbReference type="InterPro" id="IPR050560">
    <property type="entry name" value="MYB_TF"/>
</dbReference>
<dbReference type="InterPro" id="IPR009057">
    <property type="entry name" value="Homeodomain-like_sf"/>
</dbReference>
<sequence length="443" mass="48659">MPYAQPPPAFAPAGPPPPHMLQHPHNAHPPHSRYTGGSGSAGAPPVHHQVMTAKRGMPPHTSESPAKKQSKWSHEEDALIIELRGGGMKWEDISKRLPGRSAISCRLHYQNYLERRSEWDEERKNKLARLYERFKPEMWQKVAEEMAVPWRAAEAMHWRMGEEEMAKRAGVVPFSFSHNDSSSHRSSLSRGHSQPPPPRADYAPPHMPPQHHNQNHPVYGRHHNMHPGHAHTHSHSHSHSHSHGHSHSMSMGIGMGQNSQSGHNNVAPPPPPPPTHHMAHGSHMGPVNDQRSIPTPGPPLPSSLPRRDQGPAFPPPIPHEKQPSPHAELAPVNPPTQNRNSGGMLPSVAELTTGISPYSTPAYSIGGGGSTSNASPVSKPDLSPPGQSQLPSMAGYPPTSEAQAPPVYETTGSKRRASPDLMPRDSRRRYYEHPDDAARRRMA</sequence>
<feature type="domain" description="HTH myb-type" evidence="3">
    <location>
        <begin position="64"/>
        <end position="117"/>
    </location>
</feature>
<gene>
    <name evidence="4" type="ORF">CFIMG_000354RA</name>
</gene>
<dbReference type="EMBL" id="APWK03000008">
    <property type="protein sequence ID" value="PHH55788.1"/>
    <property type="molecule type" value="Genomic_DNA"/>
</dbReference>
<name>A0A2C5X930_9PEZI</name>
<evidence type="ECO:0008006" key="6">
    <source>
        <dbReference type="Google" id="ProtNLM"/>
    </source>
</evidence>
<dbReference type="SMART" id="SM00717">
    <property type="entry name" value="SANT"/>
    <property type="match status" value="1"/>
</dbReference>
<feature type="compositionally biased region" description="Low complexity" evidence="1">
    <location>
        <begin position="200"/>
        <end position="217"/>
    </location>
</feature>
<proteinExistence type="predicted"/>
<feature type="compositionally biased region" description="Low complexity" evidence="1">
    <location>
        <begin position="176"/>
        <end position="193"/>
    </location>
</feature>
<dbReference type="CDD" id="cd00167">
    <property type="entry name" value="SANT"/>
    <property type="match status" value="1"/>
</dbReference>
<dbReference type="InterPro" id="IPR001005">
    <property type="entry name" value="SANT/Myb"/>
</dbReference>
<reference evidence="4 5" key="2">
    <citation type="journal article" date="2013" name="IMA Fungus">
        <title>IMA Genome-F 1: Ceratocystis fimbriata: Draft nuclear genome sequence for the plant pathogen, Ceratocystis fimbriata.</title>
        <authorList>
            <person name="Wilken P.M."/>
            <person name="Steenkamp E.T."/>
            <person name="Wingfield M.J."/>
            <person name="de Beer Z.W."/>
            <person name="Wingfield B.D."/>
        </authorList>
    </citation>
    <scope>NUCLEOTIDE SEQUENCE [LARGE SCALE GENOMIC DNA]</scope>
    <source>
        <strain evidence="4 5">CBS 114723</strain>
    </source>
</reference>
<dbReference type="PROSITE" id="PS51294">
    <property type="entry name" value="HTH_MYB"/>
    <property type="match status" value="1"/>
</dbReference>
<dbReference type="Pfam" id="PF00249">
    <property type="entry name" value="Myb_DNA-binding"/>
    <property type="match status" value="1"/>
</dbReference>
<dbReference type="GO" id="GO:0005634">
    <property type="term" value="C:nucleus"/>
    <property type="evidence" value="ECO:0007669"/>
    <property type="project" value="TreeGrafter"/>
</dbReference>
<evidence type="ECO:0000259" key="2">
    <source>
        <dbReference type="PROSITE" id="PS50090"/>
    </source>
</evidence>
<dbReference type="OrthoDB" id="2350934at2759"/>
<dbReference type="SUPFAM" id="SSF46689">
    <property type="entry name" value="Homeodomain-like"/>
    <property type="match status" value="1"/>
</dbReference>
<comment type="caution">
    <text evidence="4">The sequence shown here is derived from an EMBL/GenBank/DDBJ whole genome shotgun (WGS) entry which is preliminary data.</text>
</comment>
<accession>A0A2C5X930</accession>
<dbReference type="Gene3D" id="1.10.10.60">
    <property type="entry name" value="Homeodomain-like"/>
    <property type="match status" value="1"/>
</dbReference>
<evidence type="ECO:0000313" key="4">
    <source>
        <dbReference type="EMBL" id="PHH55788.1"/>
    </source>
</evidence>
<feature type="region of interest" description="Disordered" evidence="1">
    <location>
        <begin position="1"/>
        <end position="48"/>
    </location>
</feature>
<protein>
    <recommendedName>
        <fullName evidence="6">Myb-related protein A</fullName>
    </recommendedName>
</protein>
<feature type="region of interest" description="Disordered" evidence="1">
    <location>
        <begin position="54"/>
        <end position="73"/>
    </location>
</feature>
<dbReference type="PANTHER" id="PTHR45614:SF51">
    <property type="entry name" value="MYB-LIKE DNA-BINDING PROTEIN BAS1"/>
    <property type="match status" value="1"/>
</dbReference>
<organism evidence="4 5">
    <name type="scientific">Ceratocystis fimbriata CBS 114723</name>
    <dbReference type="NCBI Taxonomy" id="1035309"/>
    <lineage>
        <taxon>Eukaryota</taxon>
        <taxon>Fungi</taxon>
        <taxon>Dikarya</taxon>
        <taxon>Ascomycota</taxon>
        <taxon>Pezizomycotina</taxon>
        <taxon>Sordariomycetes</taxon>
        <taxon>Hypocreomycetidae</taxon>
        <taxon>Microascales</taxon>
        <taxon>Ceratocystidaceae</taxon>
        <taxon>Ceratocystis</taxon>
    </lineage>
</organism>
<feature type="compositionally biased region" description="Polar residues" evidence="1">
    <location>
        <begin position="353"/>
        <end position="362"/>
    </location>
</feature>
<dbReference type="PROSITE" id="PS50090">
    <property type="entry name" value="MYB_LIKE"/>
    <property type="match status" value="1"/>
</dbReference>
<feature type="compositionally biased region" description="Basic residues" evidence="1">
    <location>
        <begin position="219"/>
        <end position="246"/>
    </location>
</feature>
<feature type="compositionally biased region" description="Basic and acidic residues" evidence="1">
    <location>
        <begin position="422"/>
        <end position="443"/>
    </location>
</feature>
<dbReference type="GO" id="GO:0000981">
    <property type="term" value="F:DNA-binding transcription factor activity, RNA polymerase II-specific"/>
    <property type="evidence" value="ECO:0007669"/>
    <property type="project" value="TreeGrafter"/>
</dbReference>
<evidence type="ECO:0000259" key="3">
    <source>
        <dbReference type="PROSITE" id="PS51294"/>
    </source>
</evidence>